<reference evidence="2 3" key="1">
    <citation type="submission" date="2019-06" db="EMBL/GenBank/DDBJ databases">
        <title>Sequencing the genomes of 1000 actinobacteria strains.</title>
        <authorList>
            <person name="Klenk H.-P."/>
        </authorList>
    </citation>
    <scope>NUCLEOTIDE SEQUENCE [LARGE SCALE GENOMIC DNA]</scope>
    <source>
        <strain evidence="2 3">DSM 45679</strain>
    </source>
</reference>
<proteinExistence type="predicted"/>
<gene>
    <name evidence="2" type="ORF">FB471_6501</name>
</gene>
<evidence type="ECO:0000256" key="1">
    <source>
        <dbReference type="ARBA" id="ARBA00022801"/>
    </source>
</evidence>
<protein>
    <submittedName>
        <fullName evidence="2">Broad specificity phosphatase PhoE</fullName>
    </submittedName>
</protein>
<dbReference type="Gene3D" id="3.40.50.1240">
    <property type="entry name" value="Phosphoglycerate mutase-like"/>
    <property type="match status" value="1"/>
</dbReference>
<dbReference type="CDD" id="cd07040">
    <property type="entry name" value="HP"/>
    <property type="match status" value="1"/>
</dbReference>
<accession>A0A542CU42</accession>
<dbReference type="OrthoDB" id="280692at2"/>
<sequence>MGAIYLVRHGQASFGAADYDLLSEQGKVQSTAVGAELRRRGARIGEARCGSLLRQRATAAAALAELATGLSAKEDPRWNEYDHLDVLAHHGTPVEQRDPRVFQAALDAALRSWTRAGAGSPCAESWPAFGARTRAAVAELAAALGRGEQAAVFTSGGVIAAVAAELLGGGAEAFLHLNRVTTNAGITKLVAGQSGLSLLSFNEHAHFESTSLLSYR</sequence>
<keyword evidence="3" id="KW-1185">Reference proteome</keyword>
<dbReference type="InterPro" id="IPR051021">
    <property type="entry name" value="Mito_Ser/Thr_phosphatase"/>
</dbReference>
<comment type="caution">
    <text evidence="2">The sequence shown here is derived from an EMBL/GenBank/DDBJ whole genome shotgun (WGS) entry which is preliminary data.</text>
</comment>
<dbReference type="SMART" id="SM00855">
    <property type="entry name" value="PGAM"/>
    <property type="match status" value="1"/>
</dbReference>
<dbReference type="PANTHER" id="PTHR20935:SF0">
    <property type="entry name" value="SERINE_THREONINE-PROTEIN PHOSPHATASE PGAM5, MITOCHONDRIAL"/>
    <property type="match status" value="1"/>
</dbReference>
<dbReference type="SUPFAM" id="SSF53254">
    <property type="entry name" value="Phosphoglycerate mutase-like"/>
    <property type="match status" value="1"/>
</dbReference>
<dbReference type="Pfam" id="PF00300">
    <property type="entry name" value="His_Phos_1"/>
    <property type="match status" value="1"/>
</dbReference>
<dbReference type="PANTHER" id="PTHR20935">
    <property type="entry name" value="PHOSPHOGLYCERATE MUTASE-RELATED"/>
    <property type="match status" value="1"/>
</dbReference>
<dbReference type="Proteomes" id="UP000320876">
    <property type="component" value="Unassembled WGS sequence"/>
</dbReference>
<dbReference type="InterPro" id="IPR029033">
    <property type="entry name" value="His_PPase_superfam"/>
</dbReference>
<dbReference type="RefSeq" id="WP_142003964.1">
    <property type="nucleotide sequence ID" value="NZ_VFML01000002.1"/>
</dbReference>
<dbReference type="AlphaFoldDB" id="A0A542CU42"/>
<dbReference type="InterPro" id="IPR013078">
    <property type="entry name" value="His_Pase_superF_clade-1"/>
</dbReference>
<dbReference type="GO" id="GO:0016787">
    <property type="term" value="F:hydrolase activity"/>
    <property type="evidence" value="ECO:0007669"/>
    <property type="project" value="UniProtKB-KW"/>
</dbReference>
<organism evidence="2 3">
    <name type="scientific">Amycolatopsis cihanbeyliensis</name>
    <dbReference type="NCBI Taxonomy" id="1128664"/>
    <lineage>
        <taxon>Bacteria</taxon>
        <taxon>Bacillati</taxon>
        <taxon>Actinomycetota</taxon>
        <taxon>Actinomycetes</taxon>
        <taxon>Pseudonocardiales</taxon>
        <taxon>Pseudonocardiaceae</taxon>
        <taxon>Amycolatopsis</taxon>
    </lineage>
</organism>
<evidence type="ECO:0000313" key="3">
    <source>
        <dbReference type="Proteomes" id="UP000320876"/>
    </source>
</evidence>
<dbReference type="EMBL" id="VFML01000002">
    <property type="protein sequence ID" value="TQI94337.1"/>
    <property type="molecule type" value="Genomic_DNA"/>
</dbReference>
<keyword evidence="1" id="KW-0378">Hydrolase</keyword>
<name>A0A542CU42_AMYCI</name>
<evidence type="ECO:0000313" key="2">
    <source>
        <dbReference type="EMBL" id="TQI94337.1"/>
    </source>
</evidence>